<name>A0ACC1YBJ2_MELAZ</name>
<gene>
    <name evidence="1" type="ORF">OWV82_008857</name>
</gene>
<dbReference type="EMBL" id="CM051397">
    <property type="protein sequence ID" value="KAJ4721135.1"/>
    <property type="molecule type" value="Genomic_DNA"/>
</dbReference>
<evidence type="ECO:0000313" key="2">
    <source>
        <dbReference type="Proteomes" id="UP001164539"/>
    </source>
</evidence>
<protein>
    <submittedName>
        <fullName evidence="1">Uncharacterized protein</fullName>
    </submittedName>
</protein>
<reference evidence="1 2" key="1">
    <citation type="journal article" date="2023" name="Science">
        <title>Complex scaffold remodeling in plant triterpene biosynthesis.</title>
        <authorList>
            <person name="De La Pena R."/>
            <person name="Hodgson H."/>
            <person name="Liu J.C."/>
            <person name="Stephenson M.J."/>
            <person name="Martin A.C."/>
            <person name="Owen C."/>
            <person name="Harkess A."/>
            <person name="Leebens-Mack J."/>
            <person name="Jimenez L.E."/>
            <person name="Osbourn A."/>
            <person name="Sattely E.S."/>
        </authorList>
    </citation>
    <scope>NUCLEOTIDE SEQUENCE [LARGE SCALE GENOMIC DNA]</scope>
    <source>
        <strain evidence="2">cv. JPN11</strain>
        <tissue evidence="1">Leaf</tissue>
    </source>
</reference>
<dbReference type="Proteomes" id="UP001164539">
    <property type="component" value="Chromosome 4"/>
</dbReference>
<sequence>MEDPKPNRVQKYPKKGQVKYLFRKKLTESDTRSLGFVKESAKYFDGLSESIQNQMNEGLEVRVYTPKVSDNVFIKRSLRLQAGQGFGVQSSYRLQKPGWLGILTANGYDTGDEIDCWCIHNPDANADADADGGEVLSLVIQKEFRMENQNPPLGPGPEPNQIPNVPQKGNRVHLFRKTLTESDFIFLEFVQPAINFLEGLPLNLRRELNDIDGVEVVLFTPNIAGIVHLMRGQSGYITYRLRHKAWYDIAEANRWDAGQQIDCWCSYDPDAHLDQALTLLIQGVPPENNQQQQQPAQQAGQEINQQEAGKELINMSNQNLPPGLEPNQIPNVPQKGNRVHLFRKTLTQSDFLNLEFPQPAIILLEGLPLNPRRELNDGAEVPLFTPNIAGTVRLTRGQSGYITYRLRHKGWCKISGANRWVTGQQIDCWCLYDPDADLHKALTLLIQGVTTVSFSIICNCGSIVCCICVVILLCFRSSYRQVPPENNQQQQQQPAQQADQ</sequence>
<organism evidence="1 2">
    <name type="scientific">Melia azedarach</name>
    <name type="common">Chinaberry tree</name>
    <dbReference type="NCBI Taxonomy" id="155640"/>
    <lineage>
        <taxon>Eukaryota</taxon>
        <taxon>Viridiplantae</taxon>
        <taxon>Streptophyta</taxon>
        <taxon>Embryophyta</taxon>
        <taxon>Tracheophyta</taxon>
        <taxon>Spermatophyta</taxon>
        <taxon>Magnoliopsida</taxon>
        <taxon>eudicotyledons</taxon>
        <taxon>Gunneridae</taxon>
        <taxon>Pentapetalae</taxon>
        <taxon>rosids</taxon>
        <taxon>malvids</taxon>
        <taxon>Sapindales</taxon>
        <taxon>Meliaceae</taxon>
        <taxon>Melia</taxon>
    </lineage>
</organism>
<comment type="caution">
    <text evidence="1">The sequence shown here is derived from an EMBL/GenBank/DDBJ whole genome shotgun (WGS) entry which is preliminary data.</text>
</comment>
<evidence type="ECO:0000313" key="1">
    <source>
        <dbReference type="EMBL" id="KAJ4721135.1"/>
    </source>
</evidence>
<keyword evidence="2" id="KW-1185">Reference proteome</keyword>
<proteinExistence type="predicted"/>
<accession>A0ACC1YBJ2</accession>